<reference evidence="1" key="1">
    <citation type="submission" date="2023-03" db="EMBL/GenBank/DDBJ databases">
        <title>Electrophorus voltai genome.</title>
        <authorList>
            <person name="Bian C."/>
        </authorList>
    </citation>
    <scope>NUCLEOTIDE SEQUENCE</scope>
    <source>
        <strain evidence="1">CB-2022</strain>
        <tissue evidence="1">Muscle</tissue>
    </source>
</reference>
<proteinExistence type="predicted"/>
<name>A0AAD9DL49_9TELE</name>
<comment type="caution">
    <text evidence="1">The sequence shown here is derived from an EMBL/GenBank/DDBJ whole genome shotgun (WGS) entry which is preliminary data.</text>
</comment>
<gene>
    <name evidence="1" type="ORF">P4O66_002699</name>
</gene>
<accession>A0AAD9DL49</accession>
<dbReference type="Proteomes" id="UP001239994">
    <property type="component" value="Unassembled WGS sequence"/>
</dbReference>
<protein>
    <submittedName>
        <fullName evidence="1">Uncharacterized protein</fullName>
    </submittedName>
</protein>
<dbReference type="AlphaFoldDB" id="A0AAD9DL49"/>
<organism evidence="1 2">
    <name type="scientific">Electrophorus voltai</name>
    <dbReference type="NCBI Taxonomy" id="2609070"/>
    <lineage>
        <taxon>Eukaryota</taxon>
        <taxon>Metazoa</taxon>
        <taxon>Chordata</taxon>
        <taxon>Craniata</taxon>
        <taxon>Vertebrata</taxon>
        <taxon>Euteleostomi</taxon>
        <taxon>Actinopterygii</taxon>
        <taxon>Neopterygii</taxon>
        <taxon>Teleostei</taxon>
        <taxon>Ostariophysi</taxon>
        <taxon>Gymnotiformes</taxon>
        <taxon>Gymnotoidei</taxon>
        <taxon>Gymnotidae</taxon>
        <taxon>Electrophorus</taxon>
    </lineage>
</organism>
<keyword evidence="2" id="KW-1185">Reference proteome</keyword>
<evidence type="ECO:0000313" key="2">
    <source>
        <dbReference type="Proteomes" id="UP001239994"/>
    </source>
</evidence>
<evidence type="ECO:0000313" key="1">
    <source>
        <dbReference type="EMBL" id="KAK1784384.1"/>
    </source>
</evidence>
<sequence length="73" mass="8272">MDSVGSYDPCTDYLEGCAEYGERGEYHDVGLQSEMGSNRSDDHEFLESVERIADQDIRINYTRYRDAGVSSLP</sequence>
<dbReference type="EMBL" id="JAROKS010000224">
    <property type="protein sequence ID" value="KAK1784384.1"/>
    <property type="molecule type" value="Genomic_DNA"/>
</dbReference>